<dbReference type="Pfam" id="PF03136">
    <property type="entry name" value="Pup_ligase"/>
    <property type="match status" value="1"/>
</dbReference>
<keyword evidence="9" id="KW-1185">Reference proteome</keyword>
<dbReference type="Proteomes" id="UP000199288">
    <property type="component" value="Unassembled WGS sequence"/>
</dbReference>
<dbReference type="EC" id="6.3.1.19" evidence="7"/>
<sequence length="460" mass="51120">MTDRRIYGIETEFGITCAHLAEGEPPVGAEEAALLLFRPVQDRGRSTNVFLPNGGRLYLDVGAHPEYATAECDRLEDILAQDRAGTTLMADLARTANQRLAADEILGAIHLFRNNADSRGNSYGCHENYLVRRTPRFREMIESLLAFFVTRQIVVGSGYLKLKRGRATYGFSQRADQTWDAVSSATTRSRPIINTRDEPHADADRYRRLHVIVGDTNISEAATCAKVAVTELLLTLAERGQLPRIELLDPMRAIREVCQDLSGTVRCDVVGGRAITAVDIQRTYLEAITNADLELTRLHRYALDLWQRGLDAIASGDHSAVETELDWAVKKKLLDRLAARGHRLESFEASRLMLAYHDVTDAGIAPRMEERGMLARLTSAADVDDALVNPPATTRAKVRGAFIAAAEKHRRDHTVDWTHIRLNDAAHKAIRLDDPFAASDEHVAALIADMRGPEVEVPWC</sequence>
<evidence type="ECO:0000256" key="4">
    <source>
        <dbReference type="ARBA" id="ARBA00022786"/>
    </source>
</evidence>
<dbReference type="OrthoDB" id="9760627at2"/>
<dbReference type="NCBIfam" id="TIGR03686">
    <property type="entry name" value="pupylate_PafA"/>
    <property type="match status" value="1"/>
</dbReference>
<evidence type="ECO:0000256" key="3">
    <source>
        <dbReference type="ARBA" id="ARBA00022741"/>
    </source>
</evidence>
<dbReference type="GO" id="GO:0019941">
    <property type="term" value="P:modification-dependent protein catabolic process"/>
    <property type="evidence" value="ECO:0007669"/>
    <property type="project" value="UniProtKB-UniRule"/>
</dbReference>
<evidence type="ECO:0000256" key="7">
    <source>
        <dbReference type="NCBIfam" id="TIGR03686"/>
    </source>
</evidence>
<dbReference type="InterPro" id="IPR022279">
    <property type="entry name" value="Pup_ligase"/>
</dbReference>
<dbReference type="GO" id="GO:0005524">
    <property type="term" value="F:ATP binding"/>
    <property type="evidence" value="ECO:0007669"/>
    <property type="project" value="UniProtKB-KW"/>
</dbReference>
<dbReference type="AlphaFoldDB" id="A0A1H4AXQ9"/>
<evidence type="ECO:0000313" key="8">
    <source>
        <dbReference type="EMBL" id="SEA40578.1"/>
    </source>
</evidence>
<keyword evidence="3" id="KW-0547">Nucleotide-binding</keyword>
<accession>A0A1H4AXQ9</accession>
<dbReference type="EMBL" id="FNQV01000008">
    <property type="protein sequence ID" value="SEA40578.1"/>
    <property type="molecule type" value="Genomic_DNA"/>
</dbReference>
<keyword evidence="5" id="KW-0067">ATP-binding</keyword>
<keyword evidence="6" id="KW-0460">Magnesium</keyword>
<evidence type="ECO:0000256" key="2">
    <source>
        <dbReference type="ARBA" id="ARBA00022723"/>
    </source>
</evidence>
<organism evidence="8 9">
    <name type="scientific">Bowdeniella nasicola</name>
    <dbReference type="NCBI Taxonomy" id="208480"/>
    <lineage>
        <taxon>Bacteria</taxon>
        <taxon>Bacillati</taxon>
        <taxon>Actinomycetota</taxon>
        <taxon>Actinomycetes</taxon>
        <taxon>Actinomycetales</taxon>
        <taxon>Actinomycetaceae</taxon>
        <taxon>Bowdeniella</taxon>
    </lineage>
</organism>
<keyword evidence="2" id="KW-0479">Metal-binding</keyword>
<dbReference type="InterPro" id="IPR004347">
    <property type="entry name" value="Pup_ligase/deamidase"/>
</dbReference>
<dbReference type="GO" id="GO:0016879">
    <property type="term" value="F:ligase activity, forming carbon-nitrogen bonds"/>
    <property type="evidence" value="ECO:0007669"/>
    <property type="project" value="UniProtKB-UniRule"/>
</dbReference>
<proteinExistence type="predicted"/>
<keyword evidence="4" id="KW-0833">Ubl conjugation pathway</keyword>
<keyword evidence="1" id="KW-0436">Ligase</keyword>
<dbReference type="PANTHER" id="PTHR42307:SF3">
    <property type="entry name" value="PUP--PROTEIN LIGASE"/>
    <property type="match status" value="1"/>
</dbReference>
<reference evidence="9" key="1">
    <citation type="submission" date="2016-10" db="EMBL/GenBank/DDBJ databases">
        <authorList>
            <person name="Varghese N."/>
            <person name="Submissions S."/>
        </authorList>
    </citation>
    <scope>NUCLEOTIDE SEQUENCE [LARGE SCALE GENOMIC DNA]</scope>
    <source>
        <strain evidence="9">KPR-1</strain>
    </source>
</reference>
<dbReference type="GO" id="GO:0046872">
    <property type="term" value="F:metal ion binding"/>
    <property type="evidence" value="ECO:0007669"/>
    <property type="project" value="UniProtKB-KW"/>
</dbReference>
<keyword evidence="8" id="KW-0647">Proteasome</keyword>
<dbReference type="GO" id="GO:0010498">
    <property type="term" value="P:proteasomal protein catabolic process"/>
    <property type="evidence" value="ECO:0007669"/>
    <property type="project" value="UniProtKB-UniRule"/>
</dbReference>
<evidence type="ECO:0000256" key="5">
    <source>
        <dbReference type="ARBA" id="ARBA00022840"/>
    </source>
</evidence>
<evidence type="ECO:0000313" key="9">
    <source>
        <dbReference type="Proteomes" id="UP000199288"/>
    </source>
</evidence>
<dbReference type="PANTHER" id="PTHR42307">
    <property type="entry name" value="PUP DEAMIDASE/DEPUPYLASE"/>
    <property type="match status" value="1"/>
</dbReference>
<dbReference type="GO" id="GO:0000502">
    <property type="term" value="C:proteasome complex"/>
    <property type="evidence" value="ECO:0007669"/>
    <property type="project" value="UniProtKB-KW"/>
</dbReference>
<name>A0A1H4AXQ9_9ACTO</name>
<protein>
    <recommendedName>
        <fullName evidence="7">Pup--protein ligase</fullName>
        <ecNumber evidence="7">6.3.1.19</ecNumber>
    </recommendedName>
</protein>
<dbReference type="RefSeq" id="WP_092564575.1">
    <property type="nucleotide sequence ID" value="NZ_FNQV01000008.1"/>
</dbReference>
<evidence type="ECO:0000256" key="6">
    <source>
        <dbReference type="ARBA" id="ARBA00022842"/>
    </source>
</evidence>
<evidence type="ECO:0000256" key="1">
    <source>
        <dbReference type="ARBA" id="ARBA00022598"/>
    </source>
</evidence>
<gene>
    <name evidence="8" type="ORF">SAMN02910418_01537</name>
</gene>
<dbReference type="GO" id="GO:0070490">
    <property type="term" value="P:protein pupylation"/>
    <property type="evidence" value="ECO:0007669"/>
    <property type="project" value="UniProtKB-UniRule"/>
</dbReference>